<organism evidence="12 13">
    <name type="scientific">Brassica cretica</name>
    <name type="common">Mustard</name>
    <dbReference type="NCBI Taxonomy" id="69181"/>
    <lineage>
        <taxon>Eukaryota</taxon>
        <taxon>Viridiplantae</taxon>
        <taxon>Streptophyta</taxon>
        <taxon>Embryophyta</taxon>
        <taxon>Tracheophyta</taxon>
        <taxon>Spermatophyta</taxon>
        <taxon>Magnoliopsida</taxon>
        <taxon>eudicotyledons</taxon>
        <taxon>Gunneridae</taxon>
        <taxon>Pentapetalae</taxon>
        <taxon>rosids</taxon>
        <taxon>malvids</taxon>
        <taxon>Brassicales</taxon>
        <taxon>Brassicaceae</taxon>
        <taxon>Brassiceae</taxon>
        <taxon>Brassica</taxon>
    </lineage>
</organism>
<keyword evidence="9 11" id="KW-0496">Mitochondrion</keyword>
<evidence type="ECO:0000256" key="6">
    <source>
        <dbReference type="ARBA" id="ARBA00022792"/>
    </source>
</evidence>
<comment type="subcellular location">
    <subcellularLocation>
        <location evidence="1 11">Mitochondrion inner membrane</location>
        <topology evidence="1 11">Single-pass membrane protein</topology>
        <orientation evidence="1 11">Matrix side</orientation>
    </subcellularLocation>
</comment>
<keyword evidence="3 11" id="KW-0813">Transport</keyword>
<reference evidence="12" key="1">
    <citation type="submission" date="2019-12" db="EMBL/GenBank/DDBJ databases">
        <title>Genome sequencing and annotation of Brassica cretica.</title>
        <authorList>
            <person name="Studholme D.J."/>
            <person name="Sarris P."/>
        </authorList>
    </citation>
    <scope>NUCLEOTIDE SEQUENCE</scope>
    <source>
        <strain evidence="12">PFS-109/04</strain>
        <tissue evidence="12">Leaf</tissue>
    </source>
</reference>
<accession>A0A8S9RLV7</accession>
<name>A0A8S9RLV7_BRACR</name>
<comment type="similarity">
    <text evidence="2 11">Belongs to the complex I NDUFA13 subunit family.</text>
</comment>
<dbReference type="InterPro" id="IPR009346">
    <property type="entry name" value="GRIM-19"/>
</dbReference>
<evidence type="ECO:0000256" key="1">
    <source>
        <dbReference type="ARBA" id="ARBA00004298"/>
    </source>
</evidence>
<evidence type="ECO:0000256" key="5">
    <source>
        <dbReference type="ARBA" id="ARBA00022692"/>
    </source>
</evidence>
<keyword evidence="10" id="KW-0472">Membrane</keyword>
<dbReference type="GO" id="GO:0005743">
    <property type="term" value="C:mitochondrial inner membrane"/>
    <property type="evidence" value="ECO:0007669"/>
    <property type="project" value="UniProtKB-SubCell"/>
</dbReference>
<dbReference type="GO" id="GO:0045271">
    <property type="term" value="C:respiratory chain complex I"/>
    <property type="evidence" value="ECO:0007669"/>
    <property type="project" value="UniProtKB-UniRule"/>
</dbReference>
<evidence type="ECO:0000256" key="9">
    <source>
        <dbReference type="ARBA" id="ARBA00023128"/>
    </source>
</evidence>
<evidence type="ECO:0000256" key="2">
    <source>
        <dbReference type="ARBA" id="ARBA00007312"/>
    </source>
</evidence>
<keyword evidence="6 11" id="KW-0999">Mitochondrion inner membrane</keyword>
<evidence type="ECO:0000313" key="13">
    <source>
        <dbReference type="Proteomes" id="UP000712600"/>
    </source>
</evidence>
<comment type="caution">
    <text evidence="12">The sequence shown here is derived from an EMBL/GenBank/DDBJ whole genome shotgun (WGS) entry which is preliminary data.</text>
</comment>
<dbReference type="PANTHER" id="PTHR12966">
    <property type="entry name" value="NADH DEHYDROGENASE UBIQUINONE 1 ALPHA SUBCOMPLEX SUBUNIT 13"/>
    <property type="match status" value="1"/>
</dbReference>
<protein>
    <recommendedName>
        <fullName evidence="11">NADH dehydrogenase [ubiquinone] 1 alpha subcomplex subunit 13</fullName>
    </recommendedName>
</protein>
<evidence type="ECO:0000256" key="11">
    <source>
        <dbReference type="RuleBase" id="RU368034"/>
    </source>
</evidence>
<dbReference type="Pfam" id="PF06212">
    <property type="entry name" value="GRIM-19"/>
    <property type="match status" value="1"/>
</dbReference>
<keyword evidence="4 11" id="KW-0679">Respiratory chain</keyword>
<dbReference type="PANTHER" id="PTHR12966:SF0">
    <property type="entry name" value="NADH DEHYDROGENASE [UBIQUINONE] 1 ALPHA SUBCOMPLEX SUBUNIT 13"/>
    <property type="match status" value="1"/>
</dbReference>
<evidence type="ECO:0000256" key="3">
    <source>
        <dbReference type="ARBA" id="ARBA00022448"/>
    </source>
</evidence>
<evidence type="ECO:0000256" key="7">
    <source>
        <dbReference type="ARBA" id="ARBA00022982"/>
    </source>
</evidence>
<dbReference type="EMBL" id="QGKX02000095">
    <property type="protein sequence ID" value="KAF3573661.1"/>
    <property type="molecule type" value="Genomic_DNA"/>
</dbReference>
<gene>
    <name evidence="12" type="ORF">F2Q69_00063818</name>
</gene>
<evidence type="ECO:0000256" key="4">
    <source>
        <dbReference type="ARBA" id="ARBA00022660"/>
    </source>
</evidence>
<proteinExistence type="inferred from homology"/>
<evidence type="ECO:0000256" key="8">
    <source>
        <dbReference type="ARBA" id="ARBA00022989"/>
    </source>
</evidence>
<dbReference type="AlphaFoldDB" id="A0A8S9RLV7"/>
<keyword evidence="8" id="KW-1133">Transmembrane helix</keyword>
<comment type="function">
    <text evidence="11">Complex I functions in the transfer of electrons from NADH to the respiratory chain. Accessory subunit of the mitochondrial membrane respiratory chain NADH dehydrogenase (Complex I), that is believed not to be involved in catalysis.</text>
</comment>
<keyword evidence="7 11" id="KW-0249">Electron transport</keyword>
<sequence>MASVKDMPLLQDGPPPGGFAPVRYARRISNTGPSAMAIFLTVSGAFAWGKLFLTNAYDDDDDDDDDDYE</sequence>
<keyword evidence="5" id="KW-0812">Transmembrane</keyword>
<evidence type="ECO:0000313" key="12">
    <source>
        <dbReference type="EMBL" id="KAF3573661.1"/>
    </source>
</evidence>
<evidence type="ECO:0000256" key="10">
    <source>
        <dbReference type="ARBA" id="ARBA00023136"/>
    </source>
</evidence>
<dbReference type="Proteomes" id="UP000712600">
    <property type="component" value="Unassembled WGS sequence"/>
</dbReference>